<evidence type="ECO:0000256" key="2">
    <source>
        <dbReference type="ARBA" id="ARBA00022670"/>
    </source>
</evidence>
<dbReference type="PANTHER" id="PTHR47053:SF1">
    <property type="entry name" value="MUREIN DD-ENDOPEPTIDASE MEPH-RELATED"/>
    <property type="match status" value="1"/>
</dbReference>
<name>A0AAP6MJQ6_9GAMM</name>
<evidence type="ECO:0000256" key="4">
    <source>
        <dbReference type="ARBA" id="ARBA00022807"/>
    </source>
</evidence>
<dbReference type="Gene3D" id="3.90.1720.10">
    <property type="entry name" value="endopeptidase domain like (from Nostoc punctiforme)"/>
    <property type="match status" value="1"/>
</dbReference>
<dbReference type="RefSeq" id="WP_346049719.1">
    <property type="nucleotide sequence ID" value="NZ_JAYGII010000002.1"/>
</dbReference>
<sequence length="193" mass="20560">MKRWLPLLIAGLMLTGCANWPEEEGASAGNGGGWLNWSGPVVDSRDVARSSLLSWPSGPEGDEVDADFTPRVGQSAVVDAALAVKGRPYRLGANGPGAFDCSGLIQFAHREVGIDVPRTTSRQFREARPVQRDDMGPGDVIFFAVDGISISHVGLYAGDGRFLHAPSPGSTVSWASLDNGYWASRFAGVGRFR</sequence>
<keyword evidence="3" id="KW-0378">Hydrolase</keyword>
<organism evidence="6 7">
    <name type="scientific">Natronospira elongata</name>
    <dbReference type="NCBI Taxonomy" id="3110268"/>
    <lineage>
        <taxon>Bacteria</taxon>
        <taxon>Pseudomonadati</taxon>
        <taxon>Pseudomonadota</taxon>
        <taxon>Gammaproteobacteria</taxon>
        <taxon>Natronospirales</taxon>
        <taxon>Natronospiraceae</taxon>
        <taxon>Natronospira</taxon>
    </lineage>
</organism>
<dbReference type="InterPro" id="IPR038765">
    <property type="entry name" value="Papain-like_cys_pep_sf"/>
</dbReference>
<dbReference type="EMBL" id="JAYGII010000002">
    <property type="protein sequence ID" value="MEA5444478.1"/>
    <property type="molecule type" value="Genomic_DNA"/>
</dbReference>
<dbReference type="GO" id="GO:0006508">
    <property type="term" value="P:proteolysis"/>
    <property type="evidence" value="ECO:0007669"/>
    <property type="project" value="UniProtKB-KW"/>
</dbReference>
<dbReference type="PROSITE" id="PS51935">
    <property type="entry name" value="NLPC_P60"/>
    <property type="match status" value="1"/>
</dbReference>
<dbReference type="PROSITE" id="PS51257">
    <property type="entry name" value="PROKAR_LIPOPROTEIN"/>
    <property type="match status" value="1"/>
</dbReference>
<protein>
    <submittedName>
        <fullName evidence="6">C40 family peptidase</fullName>
    </submittedName>
</protein>
<dbReference type="PANTHER" id="PTHR47053">
    <property type="entry name" value="MUREIN DD-ENDOPEPTIDASE MEPH-RELATED"/>
    <property type="match status" value="1"/>
</dbReference>
<reference evidence="6 7" key="1">
    <citation type="submission" date="2023-12" db="EMBL/GenBank/DDBJ databases">
        <title>Whole-genome sequencing of halo(alkali)philic microorganisms from hypersaline lakes.</title>
        <authorList>
            <person name="Sorokin D.Y."/>
            <person name="Merkel A.Y."/>
            <person name="Messina E."/>
            <person name="Yakimov M."/>
        </authorList>
    </citation>
    <scope>NUCLEOTIDE SEQUENCE [LARGE SCALE GENOMIC DNA]</scope>
    <source>
        <strain evidence="6 7">AB-CW1</strain>
    </source>
</reference>
<dbReference type="InterPro" id="IPR000064">
    <property type="entry name" value="NLP_P60_dom"/>
</dbReference>
<proteinExistence type="inferred from homology"/>
<evidence type="ECO:0000313" key="6">
    <source>
        <dbReference type="EMBL" id="MEA5444478.1"/>
    </source>
</evidence>
<evidence type="ECO:0000256" key="3">
    <source>
        <dbReference type="ARBA" id="ARBA00022801"/>
    </source>
</evidence>
<dbReference type="Pfam" id="PF00877">
    <property type="entry name" value="NLPC_P60"/>
    <property type="match status" value="1"/>
</dbReference>
<feature type="domain" description="NlpC/P60" evidence="5">
    <location>
        <begin position="71"/>
        <end position="193"/>
    </location>
</feature>
<dbReference type="InterPro" id="IPR051202">
    <property type="entry name" value="Peptidase_C40"/>
</dbReference>
<gene>
    <name evidence="6" type="ORF">VCB98_01420</name>
</gene>
<evidence type="ECO:0000256" key="1">
    <source>
        <dbReference type="ARBA" id="ARBA00007074"/>
    </source>
</evidence>
<accession>A0AAP6MJQ6</accession>
<keyword evidence="2" id="KW-0645">Protease</keyword>
<keyword evidence="7" id="KW-1185">Reference proteome</keyword>
<keyword evidence="4" id="KW-0788">Thiol protease</keyword>
<dbReference type="SUPFAM" id="SSF54001">
    <property type="entry name" value="Cysteine proteinases"/>
    <property type="match status" value="1"/>
</dbReference>
<evidence type="ECO:0000313" key="7">
    <source>
        <dbReference type="Proteomes" id="UP001302316"/>
    </source>
</evidence>
<dbReference type="GO" id="GO:0008234">
    <property type="term" value="F:cysteine-type peptidase activity"/>
    <property type="evidence" value="ECO:0007669"/>
    <property type="project" value="UniProtKB-KW"/>
</dbReference>
<comment type="caution">
    <text evidence="6">The sequence shown here is derived from an EMBL/GenBank/DDBJ whole genome shotgun (WGS) entry which is preliminary data.</text>
</comment>
<dbReference type="AlphaFoldDB" id="A0AAP6MJQ6"/>
<dbReference type="Proteomes" id="UP001302316">
    <property type="component" value="Unassembled WGS sequence"/>
</dbReference>
<evidence type="ECO:0000259" key="5">
    <source>
        <dbReference type="PROSITE" id="PS51935"/>
    </source>
</evidence>
<comment type="similarity">
    <text evidence="1">Belongs to the peptidase C40 family.</text>
</comment>